<keyword evidence="3" id="KW-1185">Reference proteome</keyword>
<reference evidence="2 3" key="1">
    <citation type="submission" date="2022-08" db="EMBL/GenBank/DDBJ databases">
        <title>Paenibacillus endoradicis sp. nov., Paenibacillus radicibacter sp. nov and Paenibacillus pararadicis sp. nov., three cold-adapted plant growth-promoting bacteria isolated from root of Larix gmelinii in Great Khingan.</title>
        <authorList>
            <person name="Xue H."/>
        </authorList>
    </citation>
    <scope>NUCLEOTIDE SEQUENCE [LARGE SCALE GENOMIC DNA]</scope>
    <source>
        <strain evidence="2 3">N5-1-1-5</strain>
    </source>
</reference>
<comment type="caution">
    <text evidence="2">The sequence shown here is derived from an EMBL/GenBank/DDBJ whole genome shotgun (WGS) entry which is preliminary data.</text>
</comment>
<sequence length="229" mass="26357">MGYKVIYSLANENRKTERKNIFMKEYSLKKEEFNVSYKKFAKYIVTFFLVVPIIVYSTINRFANDSLTKLLIVLMILMVSSSAIVKFFYSFYKVRRDWYSFRILLSDDLLVKTQTKTPNAEIQIKEITRIIQLAGGVSIQSDDPQKFIFVPEALEEYQDLLIRLNKIVPIEVSPIVSVAVPAGYAIKQQVQSGDLLKKWLIIFACIIGFFTVVPLVVVIGLLIVIKLIH</sequence>
<dbReference type="EMBL" id="JANQBD010000003">
    <property type="protein sequence ID" value="MCR8630867.1"/>
    <property type="molecule type" value="Genomic_DNA"/>
</dbReference>
<organism evidence="2 3">
    <name type="scientific">Paenibacillus radicis</name>
    <name type="common">ex Xue et al. 2023</name>
    <dbReference type="NCBI Taxonomy" id="2972489"/>
    <lineage>
        <taxon>Bacteria</taxon>
        <taxon>Bacillati</taxon>
        <taxon>Bacillota</taxon>
        <taxon>Bacilli</taxon>
        <taxon>Bacillales</taxon>
        <taxon>Paenibacillaceae</taxon>
        <taxon>Paenibacillus</taxon>
    </lineage>
</organism>
<protein>
    <recommendedName>
        <fullName evidence="4">PH domain-containing protein</fullName>
    </recommendedName>
</protein>
<accession>A0ABT1YD63</accession>
<dbReference type="Proteomes" id="UP001300012">
    <property type="component" value="Unassembled WGS sequence"/>
</dbReference>
<keyword evidence="1" id="KW-0472">Membrane</keyword>
<feature type="transmembrane region" description="Helical" evidence="1">
    <location>
        <begin position="40"/>
        <end position="59"/>
    </location>
</feature>
<evidence type="ECO:0008006" key="4">
    <source>
        <dbReference type="Google" id="ProtNLM"/>
    </source>
</evidence>
<name>A0ABT1YD63_9BACL</name>
<evidence type="ECO:0000313" key="3">
    <source>
        <dbReference type="Proteomes" id="UP001300012"/>
    </source>
</evidence>
<gene>
    <name evidence="2" type="ORF">NV381_06580</name>
</gene>
<evidence type="ECO:0000256" key="1">
    <source>
        <dbReference type="SAM" id="Phobius"/>
    </source>
</evidence>
<evidence type="ECO:0000313" key="2">
    <source>
        <dbReference type="EMBL" id="MCR8630867.1"/>
    </source>
</evidence>
<keyword evidence="1" id="KW-1133">Transmembrane helix</keyword>
<proteinExistence type="predicted"/>
<dbReference type="RefSeq" id="WP_258212464.1">
    <property type="nucleotide sequence ID" value="NZ_JANQBD010000003.1"/>
</dbReference>
<feature type="transmembrane region" description="Helical" evidence="1">
    <location>
        <begin position="199"/>
        <end position="225"/>
    </location>
</feature>
<feature type="transmembrane region" description="Helical" evidence="1">
    <location>
        <begin position="71"/>
        <end position="92"/>
    </location>
</feature>
<keyword evidence="1" id="KW-0812">Transmembrane</keyword>